<dbReference type="PANTHER" id="PTHR12001">
    <property type="entry name" value="GERANYLGERANYL PYROPHOSPHATE SYNTHASE"/>
    <property type="match status" value="1"/>
</dbReference>
<proteinExistence type="inferred from homology"/>
<dbReference type="InterPro" id="IPR008949">
    <property type="entry name" value="Isoprenoid_synthase_dom_sf"/>
</dbReference>
<dbReference type="Proteomes" id="UP000245634">
    <property type="component" value="Unassembled WGS sequence"/>
</dbReference>
<evidence type="ECO:0000256" key="4">
    <source>
        <dbReference type="ARBA" id="ARBA00022723"/>
    </source>
</evidence>
<evidence type="ECO:0000256" key="1">
    <source>
        <dbReference type="ARBA" id="ARBA00001946"/>
    </source>
</evidence>
<evidence type="ECO:0000313" key="8">
    <source>
        <dbReference type="Proteomes" id="UP000245634"/>
    </source>
</evidence>
<comment type="caution">
    <text evidence="7">The sequence shown here is derived from an EMBL/GenBank/DDBJ whole genome shotgun (WGS) entry which is preliminary data.</text>
</comment>
<comment type="cofactor">
    <cofactor evidence="1">
        <name>Mg(2+)</name>
        <dbReference type="ChEBI" id="CHEBI:18420"/>
    </cofactor>
</comment>
<dbReference type="Gene3D" id="1.10.600.10">
    <property type="entry name" value="Farnesyl Diphosphate Synthase"/>
    <property type="match status" value="1"/>
</dbReference>
<dbReference type="SUPFAM" id="SSF48576">
    <property type="entry name" value="Terpenoid synthases"/>
    <property type="match status" value="1"/>
</dbReference>
<evidence type="ECO:0000256" key="2">
    <source>
        <dbReference type="ARBA" id="ARBA00006706"/>
    </source>
</evidence>
<dbReference type="InterPro" id="IPR033749">
    <property type="entry name" value="Polyprenyl_synt_CS"/>
</dbReference>
<dbReference type="EMBL" id="QGGL01000019">
    <property type="protein sequence ID" value="PWK06634.1"/>
    <property type="molecule type" value="Genomic_DNA"/>
</dbReference>
<gene>
    <name evidence="7" type="ORF">C7459_11957</name>
</gene>
<reference evidence="7 8" key="1">
    <citation type="submission" date="2018-05" db="EMBL/GenBank/DDBJ databases">
        <title>Genomic Encyclopedia of Type Strains, Phase IV (KMG-IV): sequencing the most valuable type-strain genomes for metagenomic binning, comparative biology and taxonomic classification.</title>
        <authorList>
            <person name="Goeker M."/>
        </authorList>
    </citation>
    <scope>NUCLEOTIDE SEQUENCE [LARGE SCALE GENOMIC DNA]</scope>
    <source>
        <strain evidence="7 8">DSM 18773</strain>
    </source>
</reference>
<accession>A0A316D680</accession>
<evidence type="ECO:0000256" key="5">
    <source>
        <dbReference type="ARBA" id="ARBA00022842"/>
    </source>
</evidence>
<dbReference type="Pfam" id="PF00348">
    <property type="entry name" value="polyprenyl_synt"/>
    <property type="match status" value="1"/>
</dbReference>
<evidence type="ECO:0000256" key="3">
    <source>
        <dbReference type="ARBA" id="ARBA00022679"/>
    </source>
</evidence>
<keyword evidence="5" id="KW-0460">Magnesium</keyword>
<keyword evidence="3 6" id="KW-0808">Transferase</keyword>
<evidence type="ECO:0000313" key="7">
    <source>
        <dbReference type="EMBL" id="PWK06634.1"/>
    </source>
</evidence>
<dbReference type="RefSeq" id="WP_109690827.1">
    <property type="nucleotide sequence ID" value="NZ_QGGL01000019.1"/>
</dbReference>
<comment type="similarity">
    <text evidence="2 6">Belongs to the FPP/GGPP synthase family.</text>
</comment>
<name>A0A316D680_9BACL</name>
<protein>
    <submittedName>
        <fullName evidence="7">Heptaprenyl diphosphate synthase</fullName>
    </submittedName>
</protein>
<keyword evidence="8" id="KW-1185">Reference proteome</keyword>
<keyword evidence="4" id="KW-0479">Metal-binding</keyword>
<dbReference type="GO" id="GO:0008299">
    <property type="term" value="P:isoprenoid biosynthetic process"/>
    <property type="evidence" value="ECO:0007669"/>
    <property type="project" value="InterPro"/>
</dbReference>
<organism evidence="7 8">
    <name type="scientific">Tumebacillus permanentifrigoris</name>
    <dbReference type="NCBI Taxonomy" id="378543"/>
    <lineage>
        <taxon>Bacteria</taxon>
        <taxon>Bacillati</taxon>
        <taxon>Bacillota</taxon>
        <taxon>Bacilli</taxon>
        <taxon>Bacillales</taxon>
        <taxon>Alicyclobacillaceae</taxon>
        <taxon>Tumebacillus</taxon>
    </lineage>
</organism>
<dbReference type="PANTHER" id="PTHR12001:SF69">
    <property type="entry name" value="ALL TRANS-POLYPRENYL-DIPHOSPHATE SYNTHASE PDSS1"/>
    <property type="match status" value="1"/>
</dbReference>
<dbReference type="PROSITE" id="PS00723">
    <property type="entry name" value="POLYPRENYL_SYNTHASE_1"/>
    <property type="match status" value="1"/>
</dbReference>
<dbReference type="AlphaFoldDB" id="A0A316D680"/>
<dbReference type="OrthoDB" id="9805316at2"/>
<dbReference type="GO" id="GO:0004659">
    <property type="term" value="F:prenyltransferase activity"/>
    <property type="evidence" value="ECO:0007669"/>
    <property type="project" value="InterPro"/>
</dbReference>
<dbReference type="CDD" id="cd00685">
    <property type="entry name" value="Trans_IPPS_HT"/>
    <property type="match status" value="1"/>
</dbReference>
<sequence length="321" mass="36221">MKLMDIYFSLKSDIDVVERRLHDEVHTPQRNLKKASTHLLKAGGKRIRPIFVLLAGKFGNYDVDRLTKVATALELIHSATLVHDDVIDDAALRRGTPTVKAEWGNRMAMYTGDFILARALVLISELPNVQFHQLLSKSIVSIVEGEIEQIRDFYNVDQNLRVYLRRIKRKTALLLAVSTTLGAIVADCKAETTRALERYGYFAGMAFQIIDDILDLTATSKKLGKPVGNDLRQGNLTLPVLYALEHSPERDVLRAHIHRDMTEAQAVEAIRIVKASGGLEYARQLADRYMEKCLRALEGLPQIEATRQLTAIAHFINERDH</sequence>
<dbReference type="GO" id="GO:0046872">
    <property type="term" value="F:metal ion binding"/>
    <property type="evidence" value="ECO:0007669"/>
    <property type="project" value="UniProtKB-KW"/>
</dbReference>
<dbReference type="InterPro" id="IPR000092">
    <property type="entry name" value="Polyprenyl_synt"/>
</dbReference>
<dbReference type="SFLD" id="SFLDS00005">
    <property type="entry name" value="Isoprenoid_Synthase_Type_I"/>
    <property type="match status" value="1"/>
</dbReference>
<evidence type="ECO:0000256" key="6">
    <source>
        <dbReference type="RuleBase" id="RU004466"/>
    </source>
</evidence>